<name>A0A0F8XJI8_9ZZZZ</name>
<proteinExistence type="predicted"/>
<sequence length="130" mass="14483">MSWSANRTTIVSGLPSGYVLIPGNREPDSEDRPASHNHKAYSLKLRGTTDGDFTSSNILLYSHLVELRTIYKAVDGTQLITNEGLAMTLMQTISNISGFHNFAEDPTIEELDNKHIVFNLAFHFGQDDNE</sequence>
<gene>
    <name evidence="1" type="ORF">LCGC14_3016210</name>
</gene>
<dbReference type="EMBL" id="LAZR01062569">
    <property type="protein sequence ID" value="KKK61250.1"/>
    <property type="molecule type" value="Genomic_DNA"/>
</dbReference>
<protein>
    <submittedName>
        <fullName evidence="1">Uncharacterized protein</fullName>
    </submittedName>
</protein>
<dbReference type="AlphaFoldDB" id="A0A0F8XJI8"/>
<evidence type="ECO:0000313" key="1">
    <source>
        <dbReference type="EMBL" id="KKK61250.1"/>
    </source>
</evidence>
<accession>A0A0F8XJI8</accession>
<comment type="caution">
    <text evidence="1">The sequence shown here is derived from an EMBL/GenBank/DDBJ whole genome shotgun (WGS) entry which is preliminary data.</text>
</comment>
<reference evidence="1" key="1">
    <citation type="journal article" date="2015" name="Nature">
        <title>Complex archaea that bridge the gap between prokaryotes and eukaryotes.</title>
        <authorList>
            <person name="Spang A."/>
            <person name="Saw J.H."/>
            <person name="Jorgensen S.L."/>
            <person name="Zaremba-Niedzwiedzka K."/>
            <person name="Martijn J."/>
            <person name="Lind A.E."/>
            <person name="van Eijk R."/>
            <person name="Schleper C."/>
            <person name="Guy L."/>
            <person name="Ettema T.J."/>
        </authorList>
    </citation>
    <scope>NUCLEOTIDE SEQUENCE</scope>
</reference>
<organism evidence="1">
    <name type="scientific">marine sediment metagenome</name>
    <dbReference type="NCBI Taxonomy" id="412755"/>
    <lineage>
        <taxon>unclassified sequences</taxon>
        <taxon>metagenomes</taxon>
        <taxon>ecological metagenomes</taxon>
    </lineage>
</organism>